<name>A0A928ZV76_LEPEC</name>
<dbReference type="SUPFAM" id="SSF52540">
    <property type="entry name" value="P-loop containing nucleoside triphosphate hydrolases"/>
    <property type="match status" value="1"/>
</dbReference>
<reference evidence="1" key="1">
    <citation type="submission" date="2020-10" db="EMBL/GenBank/DDBJ databases">
        <authorList>
            <person name="Castelo-Branco R."/>
            <person name="Eusebio N."/>
            <person name="Adriana R."/>
            <person name="Vieira A."/>
            <person name="Brugerolle De Fraissinette N."/>
            <person name="Rezende De Castro R."/>
            <person name="Schneider M.P."/>
            <person name="Vasconcelos V."/>
            <person name="Leao P.N."/>
        </authorList>
    </citation>
    <scope>NUCLEOTIDE SEQUENCE</scope>
    <source>
        <strain evidence="1">LEGE 11479</strain>
    </source>
</reference>
<dbReference type="PANTHER" id="PTHR11669:SF8">
    <property type="entry name" value="DNA POLYMERASE III SUBUNIT DELTA"/>
    <property type="match status" value="1"/>
</dbReference>
<dbReference type="NCBIfam" id="NF005638">
    <property type="entry name" value="PRK07399.1"/>
    <property type="match status" value="1"/>
</dbReference>
<dbReference type="Gene3D" id="3.40.50.300">
    <property type="entry name" value="P-loop containing nucleotide triphosphate hydrolases"/>
    <property type="match status" value="1"/>
</dbReference>
<dbReference type="EC" id="2.7.7.7" evidence="1"/>
<gene>
    <name evidence="1" type="ORF">IQ260_15500</name>
</gene>
<keyword evidence="2" id="KW-1185">Reference proteome</keyword>
<keyword evidence="1" id="KW-0548">Nucleotidyltransferase</keyword>
<dbReference type="AlphaFoldDB" id="A0A928ZV76"/>
<dbReference type="RefSeq" id="WP_193994007.1">
    <property type="nucleotide sequence ID" value="NZ_JADEXP010000138.1"/>
</dbReference>
<dbReference type="Proteomes" id="UP000615026">
    <property type="component" value="Unassembled WGS sequence"/>
</dbReference>
<sequence>MTSSASPTSAEKQPLGQNLTQSLSQNFAHIVGQAQVVDLLVQAVLKQRIAPGYLFVGPAGVGRSLAATAFATMLLGGSDEAPDHLKRRIQSRNHPDLLWVEPTYLHQGKLLTVAEAQTAGIKRRGRPQVRLEQIRDIARFLGRPPLEAAQAVVVIEAAELIAEAAANGLLKTLEEPGQATVVLIAPDQQTLLPTLISRCQTIPFRRLSPTELAQVLTQKGHQEILEHPEVIGLAQGSPGGAIASWQQLQTIPPDLLAHISQPIPNLRIALELARQIGQTLEPESQLWLLDYLQQSRWQQGLAQGMEQLELARKQLLRYVQPRLVWEVTLMNLVGEA</sequence>
<dbReference type="GO" id="GO:0003887">
    <property type="term" value="F:DNA-directed DNA polymerase activity"/>
    <property type="evidence" value="ECO:0007669"/>
    <property type="project" value="UniProtKB-EC"/>
</dbReference>
<dbReference type="InterPro" id="IPR050238">
    <property type="entry name" value="DNA_Rep/Repair_Clamp_Loader"/>
</dbReference>
<dbReference type="GO" id="GO:0006261">
    <property type="term" value="P:DNA-templated DNA replication"/>
    <property type="evidence" value="ECO:0007669"/>
    <property type="project" value="TreeGrafter"/>
</dbReference>
<proteinExistence type="predicted"/>
<dbReference type="EMBL" id="JADEXP010000138">
    <property type="protein sequence ID" value="MBE9068056.1"/>
    <property type="molecule type" value="Genomic_DNA"/>
</dbReference>
<dbReference type="Pfam" id="PF13177">
    <property type="entry name" value="DNA_pol3_delta2"/>
    <property type="match status" value="1"/>
</dbReference>
<keyword evidence="1" id="KW-0808">Transferase</keyword>
<organism evidence="1 2">
    <name type="scientific">Leptolyngbya cf. ectocarpi LEGE 11479</name>
    <dbReference type="NCBI Taxonomy" id="1828722"/>
    <lineage>
        <taxon>Bacteria</taxon>
        <taxon>Bacillati</taxon>
        <taxon>Cyanobacteriota</taxon>
        <taxon>Cyanophyceae</taxon>
        <taxon>Leptolyngbyales</taxon>
        <taxon>Leptolyngbyaceae</taxon>
        <taxon>Leptolyngbya group</taxon>
        <taxon>Leptolyngbya</taxon>
    </lineage>
</organism>
<accession>A0A928ZV76</accession>
<dbReference type="InterPro" id="IPR027417">
    <property type="entry name" value="P-loop_NTPase"/>
</dbReference>
<evidence type="ECO:0000313" key="1">
    <source>
        <dbReference type="EMBL" id="MBE9068056.1"/>
    </source>
</evidence>
<evidence type="ECO:0000313" key="2">
    <source>
        <dbReference type="Proteomes" id="UP000615026"/>
    </source>
</evidence>
<dbReference type="PANTHER" id="PTHR11669">
    <property type="entry name" value="REPLICATION FACTOR C / DNA POLYMERASE III GAMMA-TAU SUBUNIT"/>
    <property type="match status" value="1"/>
</dbReference>
<comment type="caution">
    <text evidence="1">The sequence shown here is derived from an EMBL/GenBank/DDBJ whole genome shotgun (WGS) entry which is preliminary data.</text>
</comment>
<protein>
    <submittedName>
        <fullName evidence="1">DNA polymerase III subunit delta</fullName>
        <ecNumber evidence="1">2.7.7.7</ecNumber>
    </submittedName>
</protein>